<comment type="caution">
    <text evidence="2">The sequence shown here is derived from an EMBL/GenBank/DDBJ whole genome shotgun (WGS) entry which is preliminary data.</text>
</comment>
<dbReference type="EMBL" id="JBEFKJ010000031">
    <property type="protein sequence ID" value="KAL2038623.1"/>
    <property type="molecule type" value="Genomic_DNA"/>
</dbReference>
<keyword evidence="3" id="KW-1185">Reference proteome</keyword>
<keyword evidence="1" id="KW-1133">Transmembrane helix</keyword>
<keyword evidence="1" id="KW-0472">Membrane</keyword>
<feature type="transmembrane region" description="Helical" evidence="1">
    <location>
        <begin position="404"/>
        <end position="422"/>
    </location>
</feature>
<name>A0ABR3ZZ11_9LECA</name>
<reference evidence="2 3" key="1">
    <citation type="submission" date="2024-09" db="EMBL/GenBank/DDBJ databases">
        <title>Rethinking Asexuality: The Enigmatic Case of Functional Sexual Genes in Lepraria (Stereocaulaceae).</title>
        <authorList>
            <person name="Doellman M."/>
            <person name="Sun Y."/>
            <person name="Barcenas-Pena A."/>
            <person name="Lumbsch H.T."/>
            <person name="Grewe F."/>
        </authorList>
    </citation>
    <scope>NUCLEOTIDE SEQUENCE [LARGE SCALE GENOMIC DNA]</scope>
    <source>
        <strain evidence="2 3">Mercado 3170</strain>
    </source>
</reference>
<keyword evidence="1" id="KW-0812">Transmembrane</keyword>
<feature type="transmembrane region" description="Helical" evidence="1">
    <location>
        <begin position="371"/>
        <end position="392"/>
    </location>
</feature>
<accession>A0ABR3ZZ11</accession>
<organism evidence="2 3">
    <name type="scientific">Stereocaulon virgatum</name>
    <dbReference type="NCBI Taxonomy" id="373712"/>
    <lineage>
        <taxon>Eukaryota</taxon>
        <taxon>Fungi</taxon>
        <taxon>Dikarya</taxon>
        <taxon>Ascomycota</taxon>
        <taxon>Pezizomycotina</taxon>
        <taxon>Lecanoromycetes</taxon>
        <taxon>OSLEUM clade</taxon>
        <taxon>Lecanoromycetidae</taxon>
        <taxon>Lecanorales</taxon>
        <taxon>Lecanorineae</taxon>
        <taxon>Stereocaulaceae</taxon>
        <taxon>Stereocaulon</taxon>
    </lineage>
</organism>
<evidence type="ECO:0000313" key="3">
    <source>
        <dbReference type="Proteomes" id="UP001590950"/>
    </source>
</evidence>
<evidence type="ECO:0000256" key="1">
    <source>
        <dbReference type="SAM" id="Phobius"/>
    </source>
</evidence>
<evidence type="ECO:0000313" key="2">
    <source>
        <dbReference type="EMBL" id="KAL2038623.1"/>
    </source>
</evidence>
<proteinExistence type="predicted"/>
<gene>
    <name evidence="2" type="ORF">N7G274_008671</name>
</gene>
<protein>
    <submittedName>
        <fullName evidence="2">Uncharacterized protein</fullName>
    </submittedName>
</protein>
<dbReference type="Proteomes" id="UP001590950">
    <property type="component" value="Unassembled WGS sequence"/>
</dbReference>
<sequence length="452" mass="50809">MPLSSYAETIRNRVTTQPDLRYLQRFLENNRRANSACENRSTLAHNAVVLDRIEGVWRQRARNLDHRTWEPATGSNGQAIVLDYLDTETIEYLGRAFGLDPRVFQAHLAGCEQHYTGDWAVSEFTVAPYLQSQRRESNFVTIDYRRPYSVLNDSSFSIFNDRRIQTCSILRSHHLLSGANTLFEHERYSVAWFAGNEKRPGAVVCICDPIVDVAERRSPLEDSVVAIHMLDPDQAFDASITSALHGSISSIVRLWNEVAFHMDLQVSALEDQLEHDFWDKPQNPVSILHRSQRAARRLTQYHGQLRFLKTDLRIDPGKPSAGVAAAKMRAREDLIVDIQDIQEKLHVLIQRTDKAVSALLASIAIVEGVKASSLTAIALWFAPLSVSISLVAIDGNSRFGGPKYWIMICIAVPLLLLVIAVANTSDSLMNALGKRRRGRALISLFKPDTRIG</sequence>